<dbReference type="RefSeq" id="WP_281817071.1">
    <property type="nucleotide sequence ID" value="NZ_BRLB01000011.1"/>
</dbReference>
<keyword evidence="1 3" id="KW-0378">Hydrolase</keyword>
<dbReference type="CDD" id="cd04693">
    <property type="entry name" value="NUDIX_Hydrolase"/>
    <property type="match status" value="1"/>
</dbReference>
<reference evidence="3" key="1">
    <citation type="submission" date="2022-06" db="EMBL/GenBank/DDBJ databases">
        <title>Vallitalea longa sp. nov., an anaerobic bacterium isolated from marine sediment.</title>
        <authorList>
            <person name="Hirano S."/>
            <person name="Terahara T."/>
            <person name="Mori K."/>
            <person name="Hamada M."/>
            <person name="Matsumoto R."/>
            <person name="Kobayashi T."/>
        </authorList>
    </citation>
    <scope>NUCLEOTIDE SEQUENCE</scope>
    <source>
        <strain evidence="3">SH18-1</strain>
    </source>
</reference>
<dbReference type="InterPro" id="IPR020084">
    <property type="entry name" value="NUDIX_hydrolase_CS"/>
</dbReference>
<proteinExistence type="predicted"/>
<protein>
    <submittedName>
        <fullName evidence="3">NUDIX hydrolase</fullName>
    </submittedName>
</protein>
<dbReference type="SUPFAM" id="SSF55811">
    <property type="entry name" value="Nudix"/>
    <property type="match status" value="1"/>
</dbReference>
<evidence type="ECO:0000259" key="2">
    <source>
        <dbReference type="PROSITE" id="PS51462"/>
    </source>
</evidence>
<feature type="domain" description="Nudix hydrolase" evidence="2">
    <location>
        <begin position="28"/>
        <end position="154"/>
    </location>
</feature>
<evidence type="ECO:0000313" key="3">
    <source>
        <dbReference type="EMBL" id="GKX30675.1"/>
    </source>
</evidence>
<dbReference type="Pfam" id="PF00293">
    <property type="entry name" value="NUDIX"/>
    <property type="match status" value="1"/>
</dbReference>
<dbReference type="AlphaFoldDB" id="A0A9W6DFK1"/>
<dbReference type="PROSITE" id="PS00893">
    <property type="entry name" value="NUDIX_BOX"/>
    <property type="match status" value="1"/>
</dbReference>
<dbReference type="Gene3D" id="3.90.79.10">
    <property type="entry name" value="Nucleoside Triphosphate Pyrophosphohydrolase"/>
    <property type="match status" value="1"/>
</dbReference>
<dbReference type="PANTHER" id="PTHR10885:SF0">
    <property type="entry name" value="ISOPENTENYL-DIPHOSPHATE DELTA-ISOMERASE"/>
    <property type="match status" value="1"/>
</dbReference>
<keyword evidence="4" id="KW-1185">Reference proteome</keyword>
<dbReference type="InterPro" id="IPR015797">
    <property type="entry name" value="NUDIX_hydrolase-like_dom_sf"/>
</dbReference>
<organism evidence="3 4">
    <name type="scientific">Vallitalea longa</name>
    <dbReference type="NCBI Taxonomy" id="2936439"/>
    <lineage>
        <taxon>Bacteria</taxon>
        <taxon>Bacillati</taxon>
        <taxon>Bacillota</taxon>
        <taxon>Clostridia</taxon>
        <taxon>Lachnospirales</taxon>
        <taxon>Vallitaleaceae</taxon>
        <taxon>Vallitalea</taxon>
    </lineage>
</organism>
<dbReference type="GO" id="GO:0016787">
    <property type="term" value="F:hydrolase activity"/>
    <property type="evidence" value="ECO:0007669"/>
    <property type="project" value="UniProtKB-KW"/>
</dbReference>
<dbReference type="PANTHER" id="PTHR10885">
    <property type="entry name" value="ISOPENTENYL-DIPHOSPHATE DELTA-ISOMERASE"/>
    <property type="match status" value="1"/>
</dbReference>
<gene>
    <name evidence="3" type="ORF">SH1V18_31550</name>
</gene>
<evidence type="ECO:0000256" key="1">
    <source>
        <dbReference type="ARBA" id="ARBA00022801"/>
    </source>
</evidence>
<evidence type="ECO:0000313" key="4">
    <source>
        <dbReference type="Proteomes" id="UP001144256"/>
    </source>
</evidence>
<dbReference type="Proteomes" id="UP001144256">
    <property type="component" value="Unassembled WGS sequence"/>
</dbReference>
<comment type="caution">
    <text evidence="3">The sequence shown here is derived from an EMBL/GenBank/DDBJ whole genome shotgun (WGS) entry which is preliminary data.</text>
</comment>
<sequence>MERCDIYDKHCNRTGKSIVRGEKLKEGEYRLFAHMWLINSEGEILIQKRSEQVNFAPGLWAVTGGGAIQGEDSIDAAYREAKEELGIDIDIINKPMRYIKENTIIDIYIVQYDKNIDNKKLQKEEVSDVKWVTVDELKQMIQEGEFFKSSDGYYELLSKHISI</sequence>
<dbReference type="PROSITE" id="PS51462">
    <property type="entry name" value="NUDIX"/>
    <property type="match status" value="1"/>
</dbReference>
<dbReference type="EMBL" id="BRLB01000011">
    <property type="protein sequence ID" value="GKX30675.1"/>
    <property type="molecule type" value="Genomic_DNA"/>
</dbReference>
<accession>A0A9W6DFK1</accession>
<dbReference type="InterPro" id="IPR000086">
    <property type="entry name" value="NUDIX_hydrolase_dom"/>
</dbReference>
<name>A0A9W6DFK1_9FIRM</name>